<reference evidence="2" key="1">
    <citation type="submission" date="2015-08" db="EMBL/GenBank/DDBJ databases">
        <title>Fjat-14210 dsm16467.</title>
        <authorList>
            <person name="Liu B."/>
            <person name="Wang J."/>
            <person name="Zhu Y."/>
            <person name="Liu G."/>
            <person name="Chen Q."/>
            <person name="Chen Z."/>
            <person name="Lan J."/>
            <person name="Che J."/>
            <person name="Ge C."/>
            <person name="Shi H."/>
            <person name="Pan Z."/>
            <person name="Liu X."/>
        </authorList>
    </citation>
    <scope>NUCLEOTIDE SEQUENCE [LARGE SCALE GENOMIC DNA]</scope>
    <source>
        <strain evidence="2">DSM 16467</strain>
    </source>
</reference>
<gene>
    <name evidence="1" type="ORF">AMD01_13710</name>
</gene>
<dbReference type="STRING" id="284581.AMD01_13710"/>
<protein>
    <submittedName>
        <fullName evidence="1">Uncharacterized protein</fullName>
    </submittedName>
</protein>
<proteinExistence type="predicted"/>
<dbReference type="AlphaFoldDB" id="A0A0M0KZT7"/>
<sequence>METIHLVVLNDYNVNKHIRLLRRRTSKSIGDIRENILMGKPVIKCSYSNKGELECLVLSAEELIRMGASIKIYEGEEEITLLLVKNLIKTIEGIERDREQTDDLMFDEE</sequence>
<name>A0A0M0KZT7_9BACI</name>
<organism evidence="1 2">
    <name type="scientific">Priestia koreensis</name>
    <dbReference type="NCBI Taxonomy" id="284581"/>
    <lineage>
        <taxon>Bacteria</taxon>
        <taxon>Bacillati</taxon>
        <taxon>Bacillota</taxon>
        <taxon>Bacilli</taxon>
        <taxon>Bacillales</taxon>
        <taxon>Bacillaceae</taxon>
        <taxon>Priestia</taxon>
    </lineage>
</organism>
<dbReference type="PATRIC" id="fig|284581.3.peg.4875"/>
<keyword evidence="2" id="KW-1185">Reference proteome</keyword>
<dbReference type="EMBL" id="LILC01000016">
    <property type="protein sequence ID" value="KOO44331.1"/>
    <property type="molecule type" value="Genomic_DNA"/>
</dbReference>
<comment type="caution">
    <text evidence="1">The sequence shown here is derived from an EMBL/GenBank/DDBJ whole genome shotgun (WGS) entry which is preliminary data.</text>
</comment>
<dbReference type="OrthoDB" id="2908398at2"/>
<evidence type="ECO:0000313" key="2">
    <source>
        <dbReference type="Proteomes" id="UP000037558"/>
    </source>
</evidence>
<dbReference type="RefSeq" id="WP_053401989.1">
    <property type="nucleotide sequence ID" value="NZ_LILC01000016.1"/>
</dbReference>
<accession>A0A0M0KZT7</accession>
<evidence type="ECO:0000313" key="1">
    <source>
        <dbReference type="EMBL" id="KOO44331.1"/>
    </source>
</evidence>
<dbReference type="Proteomes" id="UP000037558">
    <property type="component" value="Unassembled WGS sequence"/>
</dbReference>